<gene>
    <name evidence="2" type="ORF">C493_10143</name>
</gene>
<keyword evidence="1" id="KW-0812">Transmembrane</keyword>
<accession>L9X479</accession>
<feature type="transmembrane region" description="Helical" evidence="1">
    <location>
        <begin position="104"/>
        <end position="122"/>
    </location>
</feature>
<evidence type="ECO:0000313" key="3">
    <source>
        <dbReference type="Proteomes" id="UP000011602"/>
    </source>
</evidence>
<dbReference type="AlphaFoldDB" id="L9X479"/>
<evidence type="ECO:0000313" key="2">
    <source>
        <dbReference type="EMBL" id="ELY56427.1"/>
    </source>
</evidence>
<organism evidence="2 3">
    <name type="scientific">Natronolimnohabitans innermongolicus JCM 12255</name>
    <dbReference type="NCBI Taxonomy" id="1227499"/>
    <lineage>
        <taxon>Archaea</taxon>
        <taxon>Methanobacteriati</taxon>
        <taxon>Methanobacteriota</taxon>
        <taxon>Stenosarchaea group</taxon>
        <taxon>Halobacteria</taxon>
        <taxon>Halobacteriales</taxon>
        <taxon>Natrialbaceae</taxon>
        <taxon>Natronolimnohabitans</taxon>
    </lineage>
</organism>
<keyword evidence="3" id="KW-1185">Reference proteome</keyword>
<dbReference type="RefSeq" id="WP_007259311.1">
    <property type="nucleotide sequence ID" value="NZ_AOHZ01000046.1"/>
</dbReference>
<reference evidence="2 3" key="1">
    <citation type="journal article" date="2014" name="PLoS Genet.">
        <title>Phylogenetically driven sequencing of extremely halophilic archaea reveals strategies for static and dynamic osmo-response.</title>
        <authorList>
            <person name="Becker E.A."/>
            <person name="Seitzer P.M."/>
            <person name="Tritt A."/>
            <person name="Larsen D."/>
            <person name="Krusor M."/>
            <person name="Yao A.I."/>
            <person name="Wu D."/>
            <person name="Madern D."/>
            <person name="Eisen J.A."/>
            <person name="Darling A.E."/>
            <person name="Facciotti M.T."/>
        </authorList>
    </citation>
    <scope>NUCLEOTIDE SEQUENCE [LARGE SCALE GENOMIC DNA]</scope>
    <source>
        <strain evidence="2 3">JCM 12255</strain>
    </source>
</reference>
<dbReference type="STRING" id="1227499.C493_10143"/>
<keyword evidence="1" id="KW-0472">Membrane</keyword>
<feature type="transmembrane region" description="Helical" evidence="1">
    <location>
        <begin position="73"/>
        <end position="92"/>
    </location>
</feature>
<sequence length="129" mass="13968">MINWNRRLVGGVLLFVFANAIIAPMVLAGWISTDVVTPVVVMYAASVLGGVCNVLVGLEWPPYVSGRRTSVEWAADLGFVGGMAIAMIVWALQEPGNGAMTFRLLRWGLPAATLIVLLVYYVRMGERTA</sequence>
<comment type="caution">
    <text evidence="2">The sequence shown here is derived from an EMBL/GenBank/DDBJ whole genome shotgun (WGS) entry which is preliminary data.</text>
</comment>
<feature type="transmembrane region" description="Helical" evidence="1">
    <location>
        <begin position="39"/>
        <end position="61"/>
    </location>
</feature>
<protein>
    <submittedName>
        <fullName evidence="2">Uncharacterized protein</fullName>
    </submittedName>
</protein>
<dbReference type="EMBL" id="AOHZ01000046">
    <property type="protein sequence ID" value="ELY56427.1"/>
    <property type="molecule type" value="Genomic_DNA"/>
</dbReference>
<proteinExistence type="predicted"/>
<dbReference type="Proteomes" id="UP000011602">
    <property type="component" value="Unassembled WGS sequence"/>
</dbReference>
<evidence type="ECO:0000256" key="1">
    <source>
        <dbReference type="SAM" id="Phobius"/>
    </source>
</evidence>
<name>L9X479_9EURY</name>
<feature type="transmembrane region" description="Helical" evidence="1">
    <location>
        <begin position="12"/>
        <end position="33"/>
    </location>
</feature>
<keyword evidence="1" id="KW-1133">Transmembrane helix</keyword>